<dbReference type="EMBL" id="BMAO01009627">
    <property type="protein sequence ID" value="GFR32153.1"/>
    <property type="molecule type" value="Genomic_DNA"/>
</dbReference>
<organism evidence="1 2">
    <name type="scientific">Trichonephila clavata</name>
    <name type="common">Joro spider</name>
    <name type="synonym">Nephila clavata</name>
    <dbReference type="NCBI Taxonomy" id="2740835"/>
    <lineage>
        <taxon>Eukaryota</taxon>
        <taxon>Metazoa</taxon>
        <taxon>Ecdysozoa</taxon>
        <taxon>Arthropoda</taxon>
        <taxon>Chelicerata</taxon>
        <taxon>Arachnida</taxon>
        <taxon>Araneae</taxon>
        <taxon>Araneomorphae</taxon>
        <taxon>Entelegynae</taxon>
        <taxon>Araneoidea</taxon>
        <taxon>Nephilidae</taxon>
        <taxon>Trichonephila</taxon>
    </lineage>
</organism>
<sequence>MSTESNGSLFETEIFGRDVCNGLHQESGMDVQERFFGIATVNCSAAGSIVKE</sequence>
<name>A0A8X6JN21_TRICU</name>
<dbReference type="Proteomes" id="UP000887116">
    <property type="component" value="Unassembled WGS sequence"/>
</dbReference>
<comment type="caution">
    <text evidence="1">The sequence shown here is derived from an EMBL/GenBank/DDBJ whole genome shotgun (WGS) entry which is preliminary data.</text>
</comment>
<reference evidence="1" key="1">
    <citation type="submission" date="2020-07" db="EMBL/GenBank/DDBJ databases">
        <title>Multicomponent nature underlies the extraordinary mechanical properties of spider dragline silk.</title>
        <authorList>
            <person name="Kono N."/>
            <person name="Nakamura H."/>
            <person name="Mori M."/>
            <person name="Yoshida Y."/>
            <person name="Ohtoshi R."/>
            <person name="Malay A.D."/>
            <person name="Moran D.A.P."/>
            <person name="Tomita M."/>
            <person name="Numata K."/>
            <person name="Arakawa K."/>
        </authorList>
    </citation>
    <scope>NUCLEOTIDE SEQUENCE</scope>
</reference>
<dbReference type="AlphaFoldDB" id="A0A8X6JN21"/>
<gene>
    <name evidence="1" type="ORF">TNCT_349671</name>
</gene>
<protein>
    <submittedName>
        <fullName evidence="1">Uncharacterized protein</fullName>
    </submittedName>
</protein>
<evidence type="ECO:0000313" key="2">
    <source>
        <dbReference type="Proteomes" id="UP000887116"/>
    </source>
</evidence>
<proteinExistence type="predicted"/>
<accession>A0A8X6JN21</accession>
<evidence type="ECO:0000313" key="1">
    <source>
        <dbReference type="EMBL" id="GFR32153.1"/>
    </source>
</evidence>
<feature type="non-terminal residue" evidence="1">
    <location>
        <position position="52"/>
    </location>
</feature>
<keyword evidence="2" id="KW-1185">Reference proteome</keyword>